<evidence type="ECO:0000256" key="8">
    <source>
        <dbReference type="ARBA" id="ARBA00022692"/>
    </source>
</evidence>
<dbReference type="Gene3D" id="3.40.190.10">
    <property type="entry name" value="Periplasmic binding protein-like II"/>
    <property type="match status" value="2"/>
</dbReference>
<dbReference type="Pfam" id="PF01627">
    <property type="entry name" value="Hpt"/>
    <property type="match status" value="1"/>
</dbReference>
<dbReference type="SUPFAM" id="SSF53850">
    <property type="entry name" value="Periplasmic binding protein-like II"/>
    <property type="match status" value="1"/>
</dbReference>
<dbReference type="SMART" id="SM00448">
    <property type="entry name" value="REC"/>
    <property type="match status" value="1"/>
</dbReference>
<evidence type="ECO:0000256" key="7">
    <source>
        <dbReference type="ARBA" id="ARBA00022679"/>
    </source>
</evidence>
<feature type="domain" description="Response regulatory" evidence="21">
    <location>
        <begin position="655"/>
        <end position="769"/>
    </location>
</feature>
<evidence type="ECO:0000256" key="18">
    <source>
        <dbReference type="PROSITE-ProRule" id="PRU00169"/>
    </source>
</evidence>
<dbReference type="PROSITE" id="PS50109">
    <property type="entry name" value="HIS_KIN"/>
    <property type="match status" value="1"/>
</dbReference>
<dbReference type="Gene3D" id="1.20.120.160">
    <property type="entry name" value="HPT domain"/>
    <property type="match status" value="1"/>
</dbReference>
<dbReference type="Pfam" id="PF00512">
    <property type="entry name" value="HisKA"/>
    <property type="match status" value="1"/>
</dbReference>
<dbReference type="InterPro" id="IPR001789">
    <property type="entry name" value="Sig_transdc_resp-reg_receiver"/>
</dbReference>
<evidence type="ECO:0000259" key="22">
    <source>
        <dbReference type="PROSITE" id="PS50894"/>
    </source>
</evidence>
<dbReference type="PRINTS" id="PR00344">
    <property type="entry name" value="BCTRLSENSOR"/>
</dbReference>
<dbReference type="Gene3D" id="3.40.50.2300">
    <property type="match status" value="1"/>
</dbReference>
<dbReference type="PANTHER" id="PTHR43047">
    <property type="entry name" value="TWO-COMPONENT HISTIDINE PROTEIN KINASE"/>
    <property type="match status" value="1"/>
</dbReference>
<keyword evidence="13" id="KW-0902">Two-component regulatory system</keyword>
<keyword evidence="11" id="KW-0067">ATP-binding</keyword>
<keyword evidence="5" id="KW-0997">Cell inner membrane</keyword>
<dbReference type="InterPro" id="IPR036890">
    <property type="entry name" value="HATPase_C_sf"/>
</dbReference>
<sequence length="929" mass="100821">MVVLAGILFVAPAHTERTMTLGVLAFESPEVAEERWQPFIEYLDGEIEGVRIEGAIAGYAEIERLLAAGELDFLLTNPLHYISLRSDYAFSGALATLITERQGEHLRSFGGVAFTRADNEQLADWGDIPGHKIAAVHEDSLGGYQAQAMEMLSRDLPSPAEGEIEFTGMPHKQVVEEVISGAADVGFVRIGVLERLWADGDLSRDEVRIIGEQDFAGFPFAVSTQLYPEWPLVYLDQAEHEHSGIGRQVIAALLRLEADHPAARSAEIAGFSVPMDYEPVENLARALKLPPYDTTLQLSWGELWELYRAPILAISAALLVFATLTFGLLFTNRRLVLAQRELKRAQKDSEQAREEAEQAREEAERANRAKSEFLANMSHEIRTPMNAVTGLCQLLLDTDLNERQLDHLKKIYSSSRMLLGIINDILDFSKIESGQLELEAQRFDLNDVVEQIATLHEDAAQEKGLELRYAIQPDLPRIVVGDQLRITQVLTNLLSNAIKFTPRGGKVELSIFAVGDSNSTDAVRDSHGDEAADIRFQVSDSGIGISEQHIERIFAPFTQADASTTRQYGGTGLGLVICRRLVEKMGGNLEVDSRPGEGSTFYFTLRLPLGDEQSGVITDGGQQASGYASLEAQGGTADRVSPGGQARVPDLSGAVILLVEDNPLNQEVASLLLEKTGARVHTAENGSEALAAAAEQRPDLVLMDLQMPVMDGFEAAQRLQDSGYSGPIIALSAAVLDDDRRRAAAAGMQTLVKKPIEQAELYAVLAAELRPPASDAGQSAGNGDQIKPDTAVQSAAVKEGAPAAGRENYGEGNGELPSELPGFDIARGLQIIGGDRSTYVRLLKLFKEQLSEYQTTLIEPLRSGDADWEAVRRTAHTLKGSAGNIAAVELADLAARIEQDLRTGEPVDGQLVDALERALKSAEQAIGNL</sequence>
<evidence type="ECO:0000256" key="6">
    <source>
        <dbReference type="ARBA" id="ARBA00022553"/>
    </source>
</evidence>
<keyword evidence="9" id="KW-0547">Nucleotide-binding</keyword>
<evidence type="ECO:0000256" key="3">
    <source>
        <dbReference type="ARBA" id="ARBA00012438"/>
    </source>
</evidence>
<evidence type="ECO:0000256" key="9">
    <source>
        <dbReference type="ARBA" id="ARBA00022741"/>
    </source>
</evidence>
<evidence type="ECO:0000256" key="16">
    <source>
        <dbReference type="ARBA" id="ARBA00068150"/>
    </source>
</evidence>
<dbReference type="FunFam" id="3.30.565.10:FF:000010">
    <property type="entry name" value="Sensor histidine kinase RcsC"/>
    <property type="match status" value="1"/>
</dbReference>
<evidence type="ECO:0000256" key="14">
    <source>
        <dbReference type="ARBA" id="ARBA00023136"/>
    </source>
</evidence>
<dbReference type="Pfam" id="PF12974">
    <property type="entry name" value="Phosphonate-bd"/>
    <property type="match status" value="1"/>
</dbReference>
<feature type="domain" description="Histidine kinase" evidence="20">
    <location>
        <begin position="376"/>
        <end position="609"/>
    </location>
</feature>
<dbReference type="Gene3D" id="1.10.287.130">
    <property type="match status" value="1"/>
</dbReference>
<comment type="catalytic activity">
    <reaction evidence="1">
        <text>ATP + protein L-histidine = ADP + protein N-phospho-L-histidine.</text>
        <dbReference type="EC" id="2.7.13.3"/>
    </reaction>
</comment>
<evidence type="ECO:0000256" key="13">
    <source>
        <dbReference type="ARBA" id="ARBA00023012"/>
    </source>
</evidence>
<dbReference type="InterPro" id="IPR008207">
    <property type="entry name" value="Sig_transdc_His_kin_Hpt_dom"/>
</dbReference>
<evidence type="ECO:0000256" key="2">
    <source>
        <dbReference type="ARBA" id="ARBA00004429"/>
    </source>
</evidence>
<dbReference type="AlphaFoldDB" id="A0A110B5S7"/>
<evidence type="ECO:0000256" key="11">
    <source>
        <dbReference type="ARBA" id="ARBA00022840"/>
    </source>
</evidence>
<keyword evidence="8" id="KW-0812">Transmembrane</keyword>
<dbReference type="Proteomes" id="UP000218890">
    <property type="component" value="Chromosome"/>
</dbReference>
<evidence type="ECO:0000256" key="17">
    <source>
        <dbReference type="PROSITE-ProRule" id="PRU00110"/>
    </source>
</evidence>
<accession>A0A110B5S7</accession>
<dbReference type="CDD" id="cd16922">
    <property type="entry name" value="HATPase_EvgS-ArcB-TorS-like"/>
    <property type="match status" value="1"/>
</dbReference>
<keyword evidence="4" id="KW-1003">Cell membrane</keyword>
<dbReference type="InterPro" id="IPR004358">
    <property type="entry name" value="Sig_transdc_His_kin-like_C"/>
</dbReference>
<dbReference type="SMART" id="SM00073">
    <property type="entry name" value="HPT"/>
    <property type="match status" value="1"/>
</dbReference>
<evidence type="ECO:0000256" key="15">
    <source>
        <dbReference type="ARBA" id="ARBA00064003"/>
    </source>
</evidence>
<evidence type="ECO:0000256" key="19">
    <source>
        <dbReference type="SAM" id="MobiDB-lite"/>
    </source>
</evidence>
<proteinExistence type="predicted"/>
<keyword evidence="24" id="KW-1185">Reference proteome</keyword>
<dbReference type="InterPro" id="IPR003661">
    <property type="entry name" value="HisK_dim/P_dom"/>
</dbReference>
<evidence type="ECO:0000313" key="23">
    <source>
        <dbReference type="EMBL" id="BAU58032.1"/>
    </source>
</evidence>
<evidence type="ECO:0000256" key="1">
    <source>
        <dbReference type="ARBA" id="ARBA00000085"/>
    </source>
</evidence>
<dbReference type="KEGG" id="hhk:HH1059_13230"/>
<dbReference type="SMART" id="SM00388">
    <property type="entry name" value="HisKA"/>
    <property type="match status" value="1"/>
</dbReference>
<feature type="modified residue" description="Phosphohistidine" evidence="17">
    <location>
        <position position="876"/>
    </location>
</feature>
<dbReference type="SUPFAM" id="SSF47226">
    <property type="entry name" value="Histidine-containing phosphotransfer domain, HPT domain"/>
    <property type="match status" value="1"/>
</dbReference>
<dbReference type="Gene3D" id="3.30.565.10">
    <property type="entry name" value="Histidine kinase-like ATPase, C-terminal domain"/>
    <property type="match status" value="1"/>
</dbReference>
<dbReference type="Pfam" id="PF00072">
    <property type="entry name" value="Response_reg"/>
    <property type="match status" value="1"/>
</dbReference>
<dbReference type="SUPFAM" id="SSF52172">
    <property type="entry name" value="CheY-like"/>
    <property type="match status" value="1"/>
</dbReference>
<comment type="subunit">
    <text evidence="15">At low DSF concentrations, interacts with RpfF.</text>
</comment>
<evidence type="ECO:0000259" key="21">
    <source>
        <dbReference type="PROSITE" id="PS50110"/>
    </source>
</evidence>
<dbReference type="InterPro" id="IPR036097">
    <property type="entry name" value="HisK_dim/P_sf"/>
</dbReference>
<dbReference type="GO" id="GO:0005886">
    <property type="term" value="C:plasma membrane"/>
    <property type="evidence" value="ECO:0007669"/>
    <property type="project" value="UniProtKB-SubCell"/>
</dbReference>
<evidence type="ECO:0000313" key="24">
    <source>
        <dbReference type="Proteomes" id="UP000218890"/>
    </source>
</evidence>
<dbReference type="FunFam" id="1.10.287.130:FF:000002">
    <property type="entry name" value="Two-component osmosensing histidine kinase"/>
    <property type="match status" value="1"/>
</dbReference>
<dbReference type="InterPro" id="IPR005467">
    <property type="entry name" value="His_kinase_dom"/>
</dbReference>
<keyword evidence="6 18" id="KW-0597">Phosphoprotein</keyword>
<dbReference type="SMART" id="SM00387">
    <property type="entry name" value="HATPase_c"/>
    <property type="match status" value="1"/>
</dbReference>
<dbReference type="PROSITE" id="PS50894">
    <property type="entry name" value="HPT"/>
    <property type="match status" value="1"/>
</dbReference>
<keyword evidence="12" id="KW-1133">Transmembrane helix</keyword>
<gene>
    <name evidence="23" type="ORF">HH1059_13230</name>
</gene>
<dbReference type="CDD" id="cd00082">
    <property type="entry name" value="HisKA"/>
    <property type="match status" value="1"/>
</dbReference>
<dbReference type="CDD" id="cd17546">
    <property type="entry name" value="REC_hyHK_CKI1_RcsC-like"/>
    <property type="match status" value="1"/>
</dbReference>
<comment type="subcellular location">
    <subcellularLocation>
        <location evidence="2">Cell inner membrane</location>
        <topology evidence="2">Multi-pass membrane protein</topology>
    </subcellularLocation>
</comment>
<dbReference type="SUPFAM" id="SSF47384">
    <property type="entry name" value="Homodimeric domain of signal transducing histidine kinase"/>
    <property type="match status" value="1"/>
</dbReference>
<reference evidence="23" key="1">
    <citation type="submission" date="2016-02" db="EMBL/GenBank/DDBJ databases">
        <title>Halorhodospira halochloris DSM-1059 complete genome, version 2.</title>
        <authorList>
            <person name="Tsukatani Y."/>
        </authorList>
    </citation>
    <scope>NUCLEOTIDE SEQUENCE</scope>
    <source>
        <strain evidence="23">DSM 1059</strain>
    </source>
</reference>
<keyword evidence="14" id="KW-0472">Membrane</keyword>
<organism evidence="23 24">
    <name type="scientific">Halorhodospira halochloris</name>
    <name type="common">Ectothiorhodospira halochloris</name>
    <dbReference type="NCBI Taxonomy" id="1052"/>
    <lineage>
        <taxon>Bacteria</taxon>
        <taxon>Pseudomonadati</taxon>
        <taxon>Pseudomonadota</taxon>
        <taxon>Gammaproteobacteria</taxon>
        <taxon>Chromatiales</taxon>
        <taxon>Ectothiorhodospiraceae</taxon>
        <taxon>Halorhodospira</taxon>
    </lineage>
</organism>
<dbReference type="CDD" id="cd00088">
    <property type="entry name" value="HPT"/>
    <property type="match status" value="1"/>
</dbReference>
<feature type="region of interest" description="Disordered" evidence="19">
    <location>
        <begin position="346"/>
        <end position="367"/>
    </location>
</feature>
<dbReference type="PANTHER" id="PTHR43047:SF64">
    <property type="entry name" value="HISTIDINE KINASE CONTAINING CHEY-HOMOLOGOUS RECEIVER DOMAIN AND PAS DOMAIN-RELATED"/>
    <property type="match status" value="1"/>
</dbReference>
<dbReference type="PROSITE" id="PS50110">
    <property type="entry name" value="RESPONSE_REGULATORY"/>
    <property type="match status" value="1"/>
</dbReference>
<dbReference type="InterPro" id="IPR011006">
    <property type="entry name" value="CheY-like_superfamily"/>
</dbReference>
<feature type="domain" description="HPt" evidence="22">
    <location>
        <begin position="835"/>
        <end position="929"/>
    </location>
</feature>
<evidence type="ECO:0000259" key="20">
    <source>
        <dbReference type="PROSITE" id="PS50109"/>
    </source>
</evidence>
<dbReference type="Pfam" id="PF02518">
    <property type="entry name" value="HATPase_c"/>
    <property type="match status" value="1"/>
</dbReference>
<evidence type="ECO:0000256" key="4">
    <source>
        <dbReference type="ARBA" id="ARBA00022475"/>
    </source>
</evidence>
<evidence type="ECO:0000256" key="5">
    <source>
        <dbReference type="ARBA" id="ARBA00022519"/>
    </source>
</evidence>
<dbReference type="GO" id="GO:0005524">
    <property type="term" value="F:ATP binding"/>
    <property type="evidence" value="ECO:0007669"/>
    <property type="project" value="UniProtKB-KW"/>
</dbReference>
<dbReference type="InterPro" id="IPR003594">
    <property type="entry name" value="HATPase_dom"/>
</dbReference>
<dbReference type="EMBL" id="AP017372">
    <property type="protein sequence ID" value="BAU58032.1"/>
    <property type="molecule type" value="Genomic_DNA"/>
</dbReference>
<name>A0A110B5S7_HALHR</name>
<dbReference type="InterPro" id="IPR036641">
    <property type="entry name" value="HPT_dom_sf"/>
</dbReference>
<dbReference type="EC" id="2.7.13.3" evidence="3"/>
<dbReference type="GO" id="GO:0000155">
    <property type="term" value="F:phosphorelay sensor kinase activity"/>
    <property type="evidence" value="ECO:0007669"/>
    <property type="project" value="InterPro"/>
</dbReference>
<feature type="region of interest" description="Disordered" evidence="19">
    <location>
        <begin position="773"/>
        <end position="817"/>
    </location>
</feature>
<feature type="modified residue" description="4-aspartylphosphate" evidence="18">
    <location>
        <position position="704"/>
    </location>
</feature>
<dbReference type="SUPFAM" id="SSF55874">
    <property type="entry name" value="ATPase domain of HSP90 chaperone/DNA topoisomerase II/histidine kinase"/>
    <property type="match status" value="1"/>
</dbReference>
<evidence type="ECO:0000256" key="10">
    <source>
        <dbReference type="ARBA" id="ARBA00022777"/>
    </source>
</evidence>
<keyword evidence="7" id="KW-0808">Transferase</keyword>
<keyword evidence="10 23" id="KW-0418">Kinase</keyword>
<protein>
    <recommendedName>
        <fullName evidence="16">Sensory/regulatory protein RpfC</fullName>
        <ecNumber evidence="3">2.7.13.3</ecNumber>
    </recommendedName>
</protein>
<evidence type="ECO:0000256" key="12">
    <source>
        <dbReference type="ARBA" id="ARBA00022989"/>
    </source>
</evidence>